<dbReference type="RefSeq" id="WP_345631769.1">
    <property type="nucleotide sequence ID" value="NZ_BAABJQ010000012.1"/>
</dbReference>
<feature type="region of interest" description="Disordered" evidence="1">
    <location>
        <begin position="859"/>
        <end position="887"/>
    </location>
</feature>
<evidence type="ECO:0000313" key="3">
    <source>
        <dbReference type="Proteomes" id="UP001501570"/>
    </source>
</evidence>
<dbReference type="Gene3D" id="1.25.40.10">
    <property type="entry name" value="Tetratricopeptide repeat domain"/>
    <property type="match status" value="2"/>
</dbReference>
<feature type="compositionally biased region" description="Low complexity" evidence="1">
    <location>
        <begin position="866"/>
        <end position="885"/>
    </location>
</feature>
<gene>
    <name evidence="2" type="ORF">GCM10023322_40850</name>
</gene>
<dbReference type="EMBL" id="BAABJQ010000012">
    <property type="protein sequence ID" value="GAA5188982.1"/>
    <property type="molecule type" value="Genomic_DNA"/>
</dbReference>
<dbReference type="InterPro" id="IPR011990">
    <property type="entry name" value="TPR-like_helical_dom_sf"/>
</dbReference>
<dbReference type="Proteomes" id="UP001501570">
    <property type="component" value="Unassembled WGS sequence"/>
</dbReference>
<sequence length="999" mass="108142">MSHTADELWDLLREASNMPFGTAQIALAETIMSEADAKRAGDLPFHARMIATTAYQYGGEPVRSFVTFSWCLAEFDRDPSRYQSAYPDLLWHFKYMVSNVQQFPEVPLERVRPILDDMARRWSDAGYGPHAIYAYRHHLAEHLGDLGAAQEWFDKWRATPRDDLSDCVGCDPSSQASWLSTVGRDEEAVALAEPVLAGRLTCSEQPQEMLTTLLVPYLRTGRLEQARDAHRQAYLRHRPNLADLSSIGEHIRFCARTGNHARALEIIERHLSWLDRAPSPYAGMMFAAGAALALDRAAGAGYADATIRRPAHQDRPAAAPRVDALAAELAAQARSIAARFDARNGTQRQGQLIEEIIAAEPLVDYLPLTATPSRRAVPTPRTPPTTPAPGADRVEPVEPVEPAEAATPSAGGPVPPTQRPAEVPETAGPDELLDLASTRYRAEDVTGAFAAWQAFDERYGPADLTVLQRARRADGSGVERANNNDPRAAVDLWRQAIEGYAQAGDERRRQRALGRLGQAHCQLGEAEVGLPLVRSSTEYALANDERDDQESALLRLAFTYRTLRRFPDALGALDQIGALYSAEAGEPRGARPVKLALTRARMLGEAGALEQSLAAAREARRLCADDDHLTLSTAAWMTASAALMLGDDEAALAAYDEVIAHAPIDQLRDDARRMRANLLAASSRATEAIDELVEWVARFTASGRDEDAAEARYHLMVAYLNAGRPVDAAEAGEDALAVLTGPPAMQVRHALAEAYRRLDQPGEVIACLEAIEADCVERGDQAAAGRFAEEIAVVLDQRDHDAAAARRFGAAADAYRAAGLRLDEVRARRRQCMSLMWAGDAGTAVDRLAEVDRLAAELPDGGAQGRSGAEGSSEAEGSSGAEGQGDPVAWERATLDYDAARVCNGAGRIDDALDRAARAIAAFGRLGAVLPREQVERLRGQILLDAGRPPEAERAAREAIMSSGDADHRQWMSGLLAAALDAQGRTDEARAVREGGPGQ</sequence>
<evidence type="ECO:0000313" key="2">
    <source>
        <dbReference type="EMBL" id="GAA5188982.1"/>
    </source>
</evidence>
<protein>
    <recommendedName>
        <fullName evidence="4">Tetratricopeptide repeat protein</fullName>
    </recommendedName>
</protein>
<accession>A0ABP9RXZ5</accession>
<keyword evidence="3" id="KW-1185">Reference proteome</keyword>
<name>A0ABP9RXZ5_9ACTN</name>
<comment type="caution">
    <text evidence="2">The sequence shown here is derived from an EMBL/GenBank/DDBJ whole genome shotgun (WGS) entry which is preliminary data.</text>
</comment>
<dbReference type="SUPFAM" id="SSF48452">
    <property type="entry name" value="TPR-like"/>
    <property type="match status" value="2"/>
</dbReference>
<proteinExistence type="predicted"/>
<feature type="region of interest" description="Disordered" evidence="1">
    <location>
        <begin position="372"/>
        <end position="426"/>
    </location>
</feature>
<organism evidence="2 3">
    <name type="scientific">Rugosimonospora acidiphila</name>
    <dbReference type="NCBI Taxonomy" id="556531"/>
    <lineage>
        <taxon>Bacteria</taxon>
        <taxon>Bacillati</taxon>
        <taxon>Actinomycetota</taxon>
        <taxon>Actinomycetes</taxon>
        <taxon>Micromonosporales</taxon>
        <taxon>Micromonosporaceae</taxon>
        <taxon>Rugosimonospora</taxon>
    </lineage>
</organism>
<evidence type="ECO:0008006" key="4">
    <source>
        <dbReference type="Google" id="ProtNLM"/>
    </source>
</evidence>
<reference evidence="3" key="1">
    <citation type="journal article" date="2019" name="Int. J. Syst. Evol. Microbiol.">
        <title>The Global Catalogue of Microorganisms (GCM) 10K type strain sequencing project: providing services to taxonomists for standard genome sequencing and annotation.</title>
        <authorList>
            <consortium name="The Broad Institute Genomics Platform"/>
            <consortium name="The Broad Institute Genome Sequencing Center for Infectious Disease"/>
            <person name="Wu L."/>
            <person name="Ma J."/>
        </authorList>
    </citation>
    <scope>NUCLEOTIDE SEQUENCE [LARGE SCALE GENOMIC DNA]</scope>
    <source>
        <strain evidence="3">JCM 18304</strain>
    </source>
</reference>
<evidence type="ECO:0000256" key="1">
    <source>
        <dbReference type="SAM" id="MobiDB-lite"/>
    </source>
</evidence>